<evidence type="ECO:0000313" key="4">
    <source>
        <dbReference type="Proteomes" id="UP000002027"/>
    </source>
</evidence>
<dbReference type="InterPro" id="IPR000120">
    <property type="entry name" value="Amidase"/>
</dbReference>
<dbReference type="EC" id="3.5.1.4" evidence="3"/>
<dbReference type="STRING" id="479434.Sthe_2520"/>
<organism evidence="3 4">
    <name type="scientific">Sphaerobacter thermophilus (strain ATCC 49802 / DSM 20745 / KCCM 41009 / NCIMB 13125 / S 6022)</name>
    <dbReference type="NCBI Taxonomy" id="479434"/>
    <lineage>
        <taxon>Bacteria</taxon>
        <taxon>Pseudomonadati</taxon>
        <taxon>Thermomicrobiota</taxon>
        <taxon>Thermomicrobia</taxon>
        <taxon>Sphaerobacterales</taxon>
        <taxon>Sphaerobacterineae</taxon>
        <taxon>Sphaerobacteraceae</taxon>
        <taxon>Sphaerobacter</taxon>
    </lineage>
</organism>
<dbReference type="InterPro" id="IPR023631">
    <property type="entry name" value="Amidase_dom"/>
</dbReference>
<dbReference type="Proteomes" id="UP000002027">
    <property type="component" value="Chromosome 2"/>
</dbReference>
<reference evidence="4" key="1">
    <citation type="submission" date="2009-11" db="EMBL/GenBank/DDBJ databases">
        <title>The complete chromosome 2 of Sphaerobacter thermophilus DSM 20745.</title>
        <authorList>
            <person name="Lucas S."/>
            <person name="Copeland A."/>
            <person name="Lapidus A."/>
            <person name="Glavina del Rio T."/>
            <person name="Dalin E."/>
            <person name="Tice H."/>
            <person name="Bruce D."/>
            <person name="Goodwin L."/>
            <person name="Pitluck S."/>
            <person name="Kyrpides N."/>
            <person name="Mavromatis K."/>
            <person name="Ivanova N."/>
            <person name="Mikhailova N."/>
            <person name="LaButti K.M."/>
            <person name="Clum A."/>
            <person name="Sun H.I."/>
            <person name="Brettin T."/>
            <person name="Detter J.C."/>
            <person name="Han C."/>
            <person name="Larimer F."/>
            <person name="Land M."/>
            <person name="Hauser L."/>
            <person name="Markowitz V."/>
            <person name="Cheng J.F."/>
            <person name="Hugenholtz P."/>
            <person name="Woyke T."/>
            <person name="Wu D."/>
            <person name="Steenblock K."/>
            <person name="Schneider S."/>
            <person name="Pukall R."/>
            <person name="Goeker M."/>
            <person name="Klenk H.P."/>
            <person name="Eisen J.A."/>
        </authorList>
    </citation>
    <scope>NUCLEOTIDE SEQUENCE [LARGE SCALE GENOMIC DNA]</scope>
    <source>
        <strain evidence="4">ATCC 49802 / DSM 20745 / S 6022</strain>
    </source>
</reference>
<keyword evidence="3" id="KW-0378">Hydrolase</keyword>
<evidence type="ECO:0000313" key="3">
    <source>
        <dbReference type="EMBL" id="ACZ39935.1"/>
    </source>
</evidence>
<dbReference type="PROSITE" id="PS00571">
    <property type="entry name" value="AMIDASES"/>
    <property type="match status" value="1"/>
</dbReference>
<dbReference type="RefSeq" id="WP_012872975.1">
    <property type="nucleotide sequence ID" value="NC_013524.1"/>
</dbReference>
<dbReference type="InParanoid" id="D1CAY8"/>
<dbReference type="AlphaFoldDB" id="D1CAY8"/>
<dbReference type="SUPFAM" id="SSF75304">
    <property type="entry name" value="Amidase signature (AS) enzymes"/>
    <property type="match status" value="1"/>
</dbReference>
<dbReference type="EMBL" id="CP001824">
    <property type="protein sequence ID" value="ACZ39935.1"/>
    <property type="molecule type" value="Genomic_DNA"/>
</dbReference>
<sequence length="472" mass="50769">MSSYDDLPFLPVTELAPLLRSRQVSPVELTHQVLERIEAVEPKVNAYITVLADEAMAQAKAAERNIAMGNYLGPFHGIPVGLKDLLMTRGVRTTAGSAVLEDFVPDEDATTVTRLRQAGAIFTGKLNLHEFAFGVTTNNWTFGPTHNPWMPGHIPGGSSGGSAAAVAAGECIAALGSDTGGSIRIPAALCGNVGLMPTYGRVSRYGALALSWSLDHVGPMTRTVTDAALMLNVIAGYDPMDTATQPVPVPDYTDGIEGGLTGLRVGVPRNYFFERIHPEVKQGVEQAIARLGELGADIVEVDLPWVEHSLLAEFAIVMAEATSYHEHLLRTRADKYAPDIRVLLEAGEAISGPMYLKAQRLRTMIKQSFRAAMEQCDVIATPTLPHPPVPIGQDTVTIDGVEETTLDCMVRYTCPVDLSGQPAIALPCAFNDQNQPVASLQLIGRPFDEATICRAARAYEATTDFATRRPPL</sequence>
<protein>
    <submittedName>
        <fullName evidence="3">Amidase</fullName>
        <ecNumber evidence="3">3.5.1.4</ecNumber>
    </submittedName>
</protein>
<feature type="domain" description="Amidase" evidence="2">
    <location>
        <begin position="28"/>
        <end position="453"/>
    </location>
</feature>
<dbReference type="eggNOG" id="COG0154">
    <property type="taxonomic scope" value="Bacteria"/>
</dbReference>
<evidence type="ECO:0000259" key="2">
    <source>
        <dbReference type="Pfam" id="PF01425"/>
    </source>
</evidence>
<dbReference type="HOGENOM" id="CLU_009600_0_3_0"/>
<dbReference type="PANTHER" id="PTHR11895:SF7">
    <property type="entry name" value="GLUTAMYL-TRNA(GLN) AMIDOTRANSFERASE SUBUNIT A, MITOCHONDRIAL"/>
    <property type="match status" value="1"/>
</dbReference>
<accession>D1CAY8</accession>
<evidence type="ECO:0000256" key="1">
    <source>
        <dbReference type="ARBA" id="ARBA00009199"/>
    </source>
</evidence>
<dbReference type="OrthoDB" id="9811471at2"/>
<dbReference type="Pfam" id="PF01425">
    <property type="entry name" value="Amidase"/>
    <property type="match status" value="1"/>
</dbReference>
<proteinExistence type="inferred from homology"/>
<gene>
    <name evidence="3" type="ordered locus">Sthe_2520</name>
</gene>
<dbReference type="GO" id="GO:0004040">
    <property type="term" value="F:amidase activity"/>
    <property type="evidence" value="ECO:0007669"/>
    <property type="project" value="UniProtKB-EC"/>
</dbReference>
<reference evidence="3 4" key="2">
    <citation type="journal article" date="2010" name="Stand. Genomic Sci.">
        <title>Complete genome sequence of Desulfohalobium retbaense type strain (HR(100)).</title>
        <authorList>
            <person name="Spring S."/>
            <person name="Nolan M."/>
            <person name="Lapidus A."/>
            <person name="Glavina Del Rio T."/>
            <person name="Copeland A."/>
            <person name="Tice H."/>
            <person name="Cheng J.F."/>
            <person name="Lucas S."/>
            <person name="Land M."/>
            <person name="Chen F."/>
            <person name="Bruce D."/>
            <person name="Goodwin L."/>
            <person name="Pitluck S."/>
            <person name="Ivanova N."/>
            <person name="Mavromatis K."/>
            <person name="Mikhailova N."/>
            <person name="Pati A."/>
            <person name="Chen A."/>
            <person name="Palaniappan K."/>
            <person name="Hauser L."/>
            <person name="Chang Y.J."/>
            <person name="Jeffries C.D."/>
            <person name="Munk C."/>
            <person name="Kiss H."/>
            <person name="Chain P."/>
            <person name="Han C."/>
            <person name="Brettin T."/>
            <person name="Detter J.C."/>
            <person name="Schuler E."/>
            <person name="Goker M."/>
            <person name="Rohde M."/>
            <person name="Bristow J."/>
            <person name="Eisen J.A."/>
            <person name="Markowitz V."/>
            <person name="Hugenholtz P."/>
            <person name="Kyrpides N.C."/>
            <person name="Klenk H.P."/>
        </authorList>
    </citation>
    <scope>NUCLEOTIDE SEQUENCE [LARGE SCALE GENOMIC DNA]</scope>
    <source>
        <strain evidence="4">ATCC 49802 / DSM 20745 / S 6022</strain>
    </source>
</reference>
<keyword evidence="4" id="KW-1185">Reference proteome</keyword>
<name>D1CAY8_SPHTD</name>
<dbReference type="Gene3D" id="3.90.1300.10">
    <property type="entry name" value="Amidase signature (AS) domain"/>
    <property type="match status" value="1"/>
</dbReference>
<comment type="similarity">
    <text evidence="1">Belongs to the amidase family.</text>
</comment>
<dbReference type="InterPro" id="IPR020556">
    <property type="entry name" value="Amidase_CS"/>
</dbReference>
<dbReference type="InterPro" id="IPR036928">
    <property type="entry name" value="AS_sf"/>
</dbReference>
<dbReference type="KEGG" id="sti:Sthe_2520"/>
<dbReference type="PANTHER" id="PTHR11895">
    <property type="entry name" value="TRANSAMIDASE"/>
    <property type="match status" value="1"/>
</dbReference>